<dbReference type="InterPro" id="IPR017978">
    <property type="entry name" value="GPCR_3_C"/>
</dbReference>
<dbReference type="CDD" id="cd15047">
    <property type="entry name" value="7tmC_GABA-B-like"/>
    <property type="match status" value="1"/>
</dbReference>
<dbReference type="PANTHER" id="PTHR47628:SF1">
    <property type="entry name" value="ALIPHATIC AMIDASE EXPRESSION-REGULATING PROTEIN"/>
    <property type="match status" value="1"/>
</dbReference>
<feature type="compositionally biased region" description="Low complexity" evidence="7">
    <location>
        <begin position="2003"/>
        <end position="2014"/>
    </location>
</feature>
<feature type="region of interest" description="Disordered" evidence="7">
    <location>
        <begin position="2031"/>
        <end position="2068"/>
    </location>
</feature>
<evidence type="ECO:0000256" key="4">
    <source>
        <dbReference type="ARBA" id="ARBA00023136"/>
    </source>
</evidence>
<dbReference type="OrthoDB" id="2377189at2759"/>
<feature type="region of interest" description="Disordered" evidence="7">
    <location>
        <begin position="2107"/>
        <end position="2153"/>
    </location>
</feature>
<dbReference type="InParanoid" id="A0A0D2X3R3"/>
<dbReference type="EMBL" id="KE346367">
    <property type="protein sequence ID" value="KJE94759.1"/>
    <property type="molecule type" value="Genomic_DNA"/>
</dbReference>
<feature type="transmembrane region" description="Helical" evidence="8">
    <location>
        <begin position="1740"/>
        <end position="1759"/>
    </location>
</feature>
<evidence type="ECO:0000256" key="9">
    <source>
        <dbReference type="SAM" id="SignalP"/>
    </source>
</evidence>
<feature type="compositionally biased region" description="Low complexity" evidence="7">
    <location>
        <begin position="265"/>
        <end position="276"/>
    </location>
</feature>
<keyword evidence="6" id="KW-0325">Glycoprotein</keyword>
<evidence type="ECO:0000259" key="10">
    <source>
        <dbReference type="PROSITE" id="PS50259"/>
    </source>
</evidence>
<feature type="region of interest" description="Disordered" evidence="7">
    <location>
        <begin position="33"/>
        <end position="148"/>
    </location>
</feature>
<feature type="transmembrane region" description="Helical" evidence="8">
    <location>
        <begin position="1780"/>
        <end position="1802"/>
    </location>
</feature>
<keyword evidence="3 8" id="KW-1133">Transmembrane helix</keyword>
<feature type="compositionally biased region" description="Polar residues" evidence="7">
    <location>
        <begin position="2119"/>
        <end position="2130"/>
    </location>
</feature>
<evidence type="ECO:0000313" key="11">
    <source>
        <dbReference type="EMBL" id="KJE94759.1"/>
    </source>
</evidence>
<proteinExistence type="predicted"/>
<keyword evidence="4 8" id="KW-0472">Membrane</keyword>
<evidence type="ECO:0000256" key="2">
    <source>
        <dbReference type="ARBA" id="ARBA00022692"/>
    </source>
</evidence>
<evidence type="ECO:0000256" key="8">
    <source>
        <dbReference type="SAM" id="Phobius"/>
    </source>
</evidence>
<dbReference type="InterPro" id="IPR000337">
    <property type="entry name" value="GPCR_3"/>
</dbReference>
<feature type="domain" description="G-protein coupled receptors family 3 profile" evidence="10">
    <location>
        <begin position="1669"/>
        <end position="1929"/>
    </location>
</feature>
<feature type="transmembrane region" description="Helical" evidence="8">
    <location>
        <begin position="1901"/>
        <end position="1922"/>
    </location>
</feature>
<feature type="transmembrane region" description="Helical" evidence="8">
    <location>
        <begin position="1868"/>
        <end position="1889"/>
    </location>
</feature>
<name>A0A0D2X3R3_CAPO3</name>
<evidence type="ECO:0000256" key="7">
    <source>
        <dbReference type="SAM" id="MobiDB-lite"/>
    </source>
</evidence>
<feature type="region of interest" description="Disordered" evidence="7">
    <location>
        <begin position="249"/>
        <end position="318"/>
    </location>
</feature>
<dbReference type="Pfam" id="PF00003">
    <property type="entry name" value="7tm_3"/>
    <property type="match status" value="1"/>
</dbReference>
<dbReference type="PANTHER" id="PTHR47628">
    <property type="match status" value="1"/>
</dbReference>
<keyword evidence="12" id="KW-1185">Reference proteome</keyword>
<dbReference type="Pfam" id="PF13433">
    <property type="entry name" value="Peripla_BP_5"/>
    <property type="match status" value="3"/>
</dbReference>
<feature type="region of interest" description="Disordered" evidence="7">
    <location>
        <begin position="1959"/>
        <end position="2014"/>
    </location>
</feature>
<dbReference type="Proteomes" id="UP000008743">
    <property type="component" value="Unassembled WGS sequence"/>
</dbReference>
<feature type="compositionally biased region" description="Low complexity" evidence="7">
    <location>
        <begin position="88"/>
        <end position="98"/>
    </location>
</feature>
<dbReference type="RefSeq" id="XP_004347032.2">
    <property type="nucleotide sequence ID" value="XM_004346982.2"/>
</dbReference>
<dbReference type="InterPro" id="IPR028082">
    <property type="entry name" value="Peripla_BP_I"/>
</dbReference>
<evidence type="ECO:0000256" key="5">
    <source>
        <dbReference type="ARBA" id="ARBA00023170"/>
    </source>
</evidence>
<dbReference type="PROSITE" id="PS50259">
    <property type="entry name" value="G_PROTEIN_RECEP_F3_4"/>
    <property type="match status" value="1"/>
</dbReference>
<keyword evidence="9" id="KW-0732">Signal</keyword>
<feature type="chain" id="PRO_5002254856" description="G-protein coupled receptors family 3 profile domain-containing protein" evidence="9">
    <location>
        <begin position="33"/>
        <end position="2173"/>
    </location>
</feature>
<dbReference type="GO" id="GO:0016020">
    <property type="term" value="C:membrane"/>
    <property type="evidence" value="ECO:0007669"/>
    <property type="project" value="UniProtKB-SubCell"/>
</dbReference>
<dbReference type="PRINTS" id="PR00248">
    <property type="entry name" value="GPCRMGR"/>
</dbReference>
<keyword evidence="2 8" id="KW-0812">Transmembrane</keyword>
<evidence type="ECO:0000256" key="6">
    <source>
        <dbReference type="ARBA" id="ARBA00023180"/>
    </source>
</evidence>
<dbReference type="GO" id="GO:0004930">
    <property type="term" value="F:G protein-coupled receptor activity"/>
    <property type="evidence" value="ECO:0007669"/>
    <property type="project" value="InterPro"/>
</dbReference>
<comment type="subcellular location">
    <subcellularLocation>
        <location evidence="1">Membrane</location>
        <topology evidence="1">Multi-pass membrane protein</topology>
    </subcellularLocation>
</comment>
<feature type="transmembrane region" description="Helical" evidence="8">
    <location>
        <begin position="1822"/>
        <end position="1847"/>
    </location>
</feature>
<evidence type="ECO:0000256" key="3">
    <source>
        <dbReference type="ARBA" id="ARBA00022989"/>
    </source>
</evidence>
<feature type="compositionally biased region" description="Low complexity" evidence="7">
    <location>
        <begin position="106"/>
        <end position="132"/>
    </location>
</feature>
<feature type="signal peptide" evidence="9">
    <location>
        <begin position="1"/>
        <end position="32"/>
    </location>
</feature>
<organism evidence="11 12">
    <name type="scientific">Capsaspora owczarzaki (strain ATCC 30864)</name>
    <dbReference type="NCBI Taxonomy" id="595528"/>
    <lineage>
        <taxon>Eukaryota</taxon>
        <taxon>Filasterea</taxon>
        <taxon>Capsaspora</taxon>
    </lineage>
</organism>
<protein>
    <recommendedName>
        <fullName evidence="10">G-protein coupled receptors family 3 profile domain-containing protein</fullName>
    </recommendedName>
</protein>
<feature type="compositionally biased region" description="Low complexity" evidence="7">
    <location>
        <begin position="1967"/>
        <end position="1988"/>
    </location>
</feature>
<gene>
    <name evidence="11" type="ORF">CAOG_005347</name>
</gene>
<accession>A0A0D2X3R3</accession>
<sequence>MVHTTTRCRGLRLLPGAALLLLVSLLAEVVLAPPPPSAPGTASPPASPPPSASPPNPPASNLPSSEPSSFAEPGGGSPTGPAQSGSLAASPPHSGIPSSPLPPPLDAASSSMAGPQPTASASRAAPTTGATGQQPTASPGSGDGGSSGSPVKLTIAVVIEASGVAGRRQASIAHAVNLAITHAMLGWPDGLVNATVFDFANKTDAQYEDAVFDLLQQGFLFIVGGGSTPGQRSATDQALYRFSQLVSGTNTSGSGSGSAAPPPSSSSVGGMASSPAPSSPPSGSPAPPPPSSSPPAAPGRRRQQRQQPRRREAGEAGPVLGVYTPFDIRNSRFPALVVNPFLQEGGACKLATLQFGSLPNQLLEPLVQWLGYNADILRGTDSDDASTAFYLGQADSFAFAGSTGDAFTSAVGAAIADVFAAKGAKLVAEELCADDQCSNANEMLVGITSAYGADQDDIIIVSTIDSSRSLEATRAFYTAVQALNTAAGPSGRQIIVVSLTLSEADINALPIALTKGHAIVAGYLAPTVSDAIAHLQQRSADVTSGTSASLSQSTANPSDLITDESAIFVKALHDMYGSQMPVITDVMEAAYTGTFAVLREIRGQLTKGDVSPETAIVQVLGATIYSPAGTRALGATLFASRQVYIARTQSQSPDALGRTWKLEFMDVLKYAFVGEPRNLMLLRANQQLQAASDLVLETCDAVFKKGDLFSPDTPRVRLDVARVAVVLSVSGALSVNDREVFDGVLLGLQQIQDSGGIFGYTLVPVFYNPNSSLPLVLEHAASIANMPVASGASGITTTFLGGNSAARRQVAAAFQDGDHLAWYPLFHEGQECSQSLIYTGAVPSQIVEDTVRYFVRRTRERPDLSIFLVGAGDVFSQKINAIIVSVLAEYSITVTETYVLKAAPSIHPFIQAVGASSSALIYSTVIGSASNLLYRSMSAAGLAPPVHVIVSFTLSEPEVGVIGAEHCAGHFIAASYVQPVFRSSTLAPSVSPSSTASQVFQQYIVANASVAPFFAVSDALDESSASEDGLLSDHFLELFRSMYGSTRRVSQGIESAFLSVMLWRQAVEAASSFESAAVRAKFYDTVYNAPEGLVAGQSSNHLSKQLYIGEVRADGLVDAIWTRGSKTPIVWSTYLNDSFAYSCDFLADDDETDASPVATTAAIANLSLSDGSMNDYPFVEVLLIHSLSGSDSSQTDFCALHAELLAIAEINAAGGLVLASSSGPVQILPRIFDTQSNASYSAEQLLIHLSDENVVQGFGAISAWTRSQVESAASLLPLRSAATLREIEAISEALTIPPSQKLVWTAAHDSGIFCSGTIASFGPQFGSRMLALLAFLTQSKGISYISLAFEDDALPTSITIANTTHVLDQLVAALVSAEVTQQVVITQNLLQALNCTLVGVVIYSAQDTEPSAIRQSFQALAMLHQTVDPSTRPFRFSKHSCISTISSASVISTLVLALATKPNFVGTITTVAMNLEPADVTADCAGVLVLTDYLDTTATTENSVFTSSFYKASGSDNTLSQRCAAAYTAVKYWAQSANAAASIVPSKLQLYAYAQSFHAPNGLVRLRATNRATTPVYLALVNEVGTARLQFPSSNLVAAPSLEPVMLSSLQSEIASQSSLPTKLSPDFLTTTATIWAAAANLLAETEERATCVFAAPVTSEAGDSAQQAAQAVYALAAVNLLLVALTTILITARRTDRVVMAASYLFCLVILTGIALVTIAGVVVVAPPDRDSVICSSRVWLVSFSIMLLFSALFAKTYRLHRLFNATSVRRSEGLTDVFLLKIIGIFLLCDVALLIAWTVVDRSMFAEEMDWERSTPLLVVMNTYCTSSLPFVLANVAAIGLLLVWGAYLAWRTRLLPSQFNESSQIAFAIVLILFLGVITIPLNYLIGGATSSSDDAPLVIIRGCVLVLGSMAILLILFVPKVHLILRPQLQAALANAHQAAVDKQQKKPGARVLIGRAKPSDSPADSNNPGAGPNANGGASKPNGHNTAHGADGRHSSTDGESQSSSSHTSVGINSAMFLYPYSGMDDVSSSSKTKAAKKKSASQAPTANGSEMSPETPKAPQQRFSEVQIGIQHVASASTLSAGSDATLNSTSELIPMQSLSSSSGFLTVPGSPPTTKRLSNGTHSAHSDPALSEPVSDSLRSRAHSMTSVDLALASSSAESNEYLAAS</sequence>
<feature type="transmembrane region" description="Helical" evidence="8">
    <location>
        <begin position="1705"/>
        <end position="1728"/>
    </location>
</feature>
<dbReference type="eggNOG" id="KOG1055">
    <property type="taxonomic scope" value="Eukaryota"/>
</dbReference>
<feature type="transmembrane region" description="Helical" evidence="8">
    <location>
        <begin position="1672"/>
        <end position="1693"/>
    </location>
</feature>
<dbReference type="Gene3D" id="3.40.50.2300">
    <property type="match status" value="4"/>
</dbReference>
<dbReference type="SUPFAM" id="SSF53822">
    <property type="entry name" value="Periplasmic binding protein-like I"/>
    <property type="match status" value="2"/>
</dbReference>
<dbReference type="STRING" id="595528.A0A0D2X3R3"/>
<evidence type="ECO:0000313" key="12">
    <source>
        <dbReference type="Proteomes" id="UP000008743"/>
    </source>
</evidence>
<feature type="compositionally biased region" description="Basic residues" evidence="7">
    <location>
        <begin position="299"/>
        <end position="308"/>
    </location>
</feature>
<reference evidence="12" key="1">
    <citation type="submission" date="2011-02" db="EMBL/GenBank/DDBJ databases">
        <title>The Genome Sequence of Capsaspora owczarzaki ATCC 30864.</title>
        <authorList>
            <person name="Russ C."/>
            <person name="Cuomo C."/>
            <person name="Burger G."/>
            <person name="Gray M.W."/>
            <person name="Holland P.W.H."/>
            <person name="King N."/>
            <person name="Lang F.B.F."/>
            <person name="Roger A.J."/>
            <person name="Ruiz-Trillo I."/>
            <person name="Young S.K."/>
            <person name="Zeng Q."/>
            <person name="Gargeya S."/>
            <person name="Alvarado L."/>
            <person name="Berlin A."/>
            <person name="Chapman S.B."/>
            <person name="Chen Z."/>
            <person name="Freedman E."/>
            <person name="Gellesch M."/>
            <person name="Goldberg J."/>
            <person name="Griggs A."/>
            <person name="Gujja S."/>
            <person name="Heilman E."/>
            <person name="Heiman D."/>
            <person name="Howarth C."/>
            <person name="Mehta T."/>
            <person name="Neiman D."/>
            <person name="Pearson M."/>
            <person name="Roberts A."/>
            <person name="Saif S."/>
            <person name="Shea T."/>
            <person name="Shenoy N."/>
            <person name="Sisk P."/>
            <person name="Stolte C."/>
            <person name="Sykes S."/>
            <person name="White J."/>
            <person name="Yandava C."/>
            <person name="Haas B."/>
            <person name="Nusbaum C."/>
            <person name="Birren B."/>
        </authorList>
    </citation>
    <scope>NUCLEOTIDE SEQUENCE</scope>
    <source>
        <strain evidence="12">ATCC 30864</strain>
    </source>
</reference>
<feature type="compositionally biased region" description="Pro residues" evidence="7">
    <location>
        <begin position="45"/>
        <end position="60"/>
    </location>
</feature>
<feature type="compositionally biased region" description="Pro residues" evidence="7">
    <location>
        <begin position="277"/>
        <end position="297"/>
    </location>
</feature>
<evidence type="ECO:0000256" key="1">
    <source>
        <dbReference type="ARBA" id="ARBA00004141"/>
    </source>
</evidence>
<keyword evidence="5" id="KW-0675">Receptor</keyword>